<feature type="domain" description="CHAT" evidence="2">
    <location>
        <begin position="12"/>
        <end position="220"/>
    </location>
</feature>
<dbReference type="SUPFAM" id="SSF81901">
    <property type="entry name" value="HCP-like"/>
    <property type="match status" value="1"/>
</dbReference>
<dbReference type="STRING" id="71717.A0A4Y7T403"/>
<evidence type="ECO:0000313" key="4">
    <source>
        <dbReference type="Proteomes" id="UP000298030"/>
    </source>
</evidence>
<feature type="region of interest" description="Disordered" evidence="1">
    <location>
        <begin position="1268"/>
        <end position="1292"/>
    </location>
</feature>
<feature type="domain" description="CHAT" evidence="2">
    <location>
        <begin position="2273"/>
        <end position="2540"/>
    </location>
</feature>
<dbReference type="Pfam" id="PF12770">
    <property type="entry name" value="CHAT"/>
    <property type="match status" value="3"/>
</dbReference>
<dbReference type="PANTHER" id="PTHR10098">
    <property type="entry name" value="RAPSYN-RELATED"/>
    <property type="match status" value="1"/>
</dbReference>
<evidence type="ECO:0000313" key="3">
    <source>
        <dbReference type="EMBL" id="TEB28289.1"/>
    </source>
</evidence>
<dbReference type="InterPro" id="IPR011990">
    <property type="entry name" value="TPR-like_helical_dom_sf"/>
</dbReference>
<evidence type="ECO:0000256" key="1">
    <source>
        <dbReference type="SAM" id="MobiDB-lite"/>
    </source>
</evidence>
<protein>
    <recommendedName>
        <fullName evidence="2">CHAT domain-containing protein</fullName>
    </recommendedName>
</protein>
<gene>
    <name evidence="3" type="ORF">FA13DRAFT_1794038</name>
</gene>
<evidence type="ECO:0000259" key="2">
    <source>
        <dbReference type="Pfam" id="PF12770"/>
    </source>
</evidence>
<feature type="domain" description="CHAT" evidence="2">
    <location>
        <begin position="1065"/>
        <end position="1274"/>
    </location>
</feature>
<dbReference type="EMBL" id="QPFP01000033">
    <property type="protein sequence ID" value="TEB28289.1"/>
    <property type="molecule type" value="Genomic_DNA"/>
</dbReference>
<reference evidence="3 4" key="1">
    <citation type="journal article" date="2019" name="Nat. Ecol. Evol.">
        <title>Megaphylogeny resolves global patterns of mushroom evolution.</title>
        <authorList>
            <person name="Varga T."/>
            <person name="Krizsan K."/>
            <person name="Foldi C."/>
            <person name="Dima B."/>
            <person name="Sanchez-Garcia M."/>
            <person name="Sanchez-Ramirez S."/>
            <person name="Szollosi G.J."/>
            <person name="Szarkandi J.G."/>
            <person name="Papp V."/>
            <person name="Albert L."/>
            <person name="Andreopoulos W."/>
            <person name="Angelini C."/>
            <person name="Antonin V."/>
            <person name="Barry K.W."/>
            <person name="Bougher N.L."/>
            <person name="Buchanan P."/>
            <person name="Buyck B."/>
            <person name="Bense V."/>
            <person name="Catcheside P."/>
            <person name="Chovatia M."/>
            <person name="Cooper J."/>
            <person name="Damon W."/>
            <person name="Desjardin D."/>
            <person name="Finy P."/>
            <person name="Geml J."/>
            <person name="Haridas S."/>
            <person name="Hughes K."/>
            <person name="Justo A."/>
            <person name="Karasinski D."/>
            <person name="Kautmanova I."/>
            <person name="Kiss B."/>
            <person name="Kocsube S."/>
            <person name="Kotiranta H."/>
            <person name="LaButti K.M."/>
            <person name="Lechner B.E."/>
            <person name="Liimatainen K."/>
            <person name="Lipzen A."/>
            <person name="Lukacs Z."/>
            <person name="Mihaltcheva S."/>
            <person name="Morgado L.N."/>
            <person name="Niskanen T."/>
            <person name="Noordeloos M.E."/>
            <person name="Ohm R.A."/>
            <person name="Ortiz-Santana B."/>
            <person name="Ovrebo C."/>
            <person name="Racz N."/>
            <person name="Riley R."/>
            <person name="Savchenko A."/>
            <person name="Shiryaev A."/>
            <person name="Soop K."/>
            <person name="Spirin V."/>
            <person name="Szebenyi C."/>
            <person name="Tomsovsky M."/>
            <person name="Tulloss R.E."/>
            <person name="Uehling J."/>
            <person name="Grigoriev I.V."/>
            <person name="Vagvolgyi C."/>
            <person name="Papp T."/>
            <person name="Martin F.M."/>
            <person name="Miettinen O."/>
            <person name="Hibbett D.S."/>
            <person name="Nagy L.G."/>
        </authorList>
    </citation>
    <scope>NUCLEOTIDE SEQUENCE [LARGE SCALE GENOMIC DNA]</scope>
    <source>
        <strain evidence="3 4">FP101781</strain>
    </source>
</reference>
<dbReference type="SUPFAM" id="SSF48452">
    <property type="entry name" value="TPR-like"/>
    <property type="match status" value="1"/>
</dbReference>
<proteinExistence type="predicted"/>
<dbReference type="InterPro" id="IPR024983">
    <property type="entry name" value="CHAT_dom"/>
</dbReference>
<sequence length="2567" mass="282580">MAIAFNEEKVKRGRMQSQTTPGVLLISHSNVPHQPRLPGVEREIQAIAKVLDENTIPRCHLRNEDATITNVQAKLVDYSCVHFACHASQHTKEPLQSSFLLHDGRLTISEVMDMKLEGAGLAFLSACQTSVGDDAVSEEVTHLAAVMLAAGYQGVVGTTWSILDNHAPFIAEEFYQEFTRLNKKRGLGMVDPENAAEALHHAVGRLRERLGDSEDALMAWIPAPAPPNHLPPTHAAVVGSLLRGYAGYFDRRALEAQASNASSPTAHLPFLAISIPAWQQIADEGDDSNPEFSDFLESLAAARHERYNWLGDPKDLDQAIIAYEKCVQFTPEDDGILPDRLFKFGVELGVRFGYRDTLVDLDRSVSLLQRALSLLSPGQHPPFRMSVLGEIGRAYRRRFHATGEIESIHQSIATYEDALRTMPDGYPNHALLLVDLGSSLKALSDVTDDITHTASAITTLQSALFITPDCSHYLPRLLTTLAVALETRFVQNEDLSDIQEAVSAAQRAVDVGIRNGTPLTSALSILSECLRLRAQHTGERLDTTSTIEAMELEVAKLGEADPDLPGALDHLGNMMMRQVRLDGNDPRLHRAIEVYKRAISLSGPDNAYILPGLYNSLSGAYHAKYNMTRDVGVLRDSVDAIRKATGLLPEGHADLPPFLNCLQATLQILFEETGSLDDIDEAIRCGIRATSVAPPEHVGLHLWWDQLGRSYRLRFDKTNDITDLEAAIVAKERAVSFLPPNSIVIPIRQKVLADYYIKRYEVTQSETDLRQGVAHYRVSALCSAGYTDSRLESARNWAKHARSFDLQSALEGYERAISLVQVFVGLEQTQTQRHRHIEAISELSVGAAATAFEAGKAEKALQWLEEGRCLVWSQLNSLRTPLDELRDVDEGLAEKIMEVSKALEQSGSGDGRTKIQVETGQRSVDLGRRKQVGREHVDLTVEWKRLVAAVRGKPGFEDFLQTRPVESILHGLPQTGTVVVINVDASRCDALALRFGWDKPMHIPLPSFSPMNARSMSKQLRGHLGLGGVRMRGYEGVGSQEEEGDDGERAIRRMAKGAAQYKLVDTLRELWASVVQPILEGIGYLGNDALLKRVWWCPTGPLSFLPLHAAGAYKGGHDTAGDFVISSYIPNVNILLKQIQSSRTALTNSPTVDSSGVFVISQPKTPGHTPLPGTTREVQAVQGVLDRNDVRNVHFEGEQATQESSMEQMILYRSVHFACHGFQDPKEPLASGFFLHDGRLQLARIIKNNLKDAEVAFLSACQTSTGDEKLSEEAVSSRGGDGSSGVSRCCGDDVVDPRPSKLQWGANETYLKIEEACFLTLVLSGSNNGIARFQCDGAKGANPGKQPMVVEADGGRLLLTLEWKTSPEAPRGGIASIESMDYDKFDACAHYLYRQFQSTGKPALVSSAIDAWEHALKVAVNREDTASSSKFLSGALYDQFCENGNPSIIPSAIRAVKIALGLTREDDPQFSDLLCGLGTYQRELFDIDRQLVNIEESISTLRKSLAIAELRNSESLPLQFSNLSLSLSKAFHFTGRLSFLEEAVGTGMRALELTEEDNPARPRRLFDLGLAFDARYSKERDPSDGDKAIEFMKQAIDAAEGNTEPHLIASLLDTLGNTLRFKFARTGDLSDIHQALDAHRRSVSMASEFDLPGFLNQLGVALDCAFYQSRDPQQIDEAVSAMRKSVALTKDGNPFLPERLRNMGLVLMSRFDYSTELKEIQEAISYFQKAVDVTPKESSLLALRLADLSNALVTRSTLTGEVLDMDEAIRVRREEIGSLDEGGGRLPRALADLGQILCRRFTMGEDVGDVLDGICVYERAIKVAPKGFPEVALLHNVLGNAHHQAFAAVGDVKHIDAAIESKRRAISLLHDGHANVPLYFHNLGRSYRAKFQKDGRMETLEEAIRCQESAIEKSVGRSGGLPEWYADLGHSFHIKFQKTRDEVDIDRAVSLTEKALEIIPPNHVDIPAREIVLGNFLITRSQLTKREDDVKRACEHYKRSALFSHGYTARRVEAARKWADLARTFDIESSLDGYERAIDLISAFVGLEQTQSRRHENIAQISDLSRAAAATALEADQVTRALDWLERGRCLVWSQLSSLRTPVDQLRLVDEQLAERLVSVSKALETSGSGSGKTRVGIDKDDSASLNSSVDLAVEWKDLVSSIRQKPGFEDFLETKVFSMEDLPSRGTVVVINVHETRCDTLALRAGWNAPIHIALPEISLAKAKRMADGLRGYLGIGGVRLRGYEHDGEEGGEERAVRRMKRGPTDFKLVDVLRDLWKSVVHPVLNAIGYLESDVPQRIWWCPTGPLSFLPLHAAGAFRGGRDNAFDYAVSSYSPNVNTLVKQIRPHLATSGKPSRILVVSQPNTPGHTPLPGTTREVQALRVVLTDGAISHIHLEGKEATIESCVESLVGYDCVHFACHAFQDPKEPLASGFFLHDGRLHLSNIIRNNFQSAELAFLSACQTSTGDDKLSEEAVHLAAGMVAAGYRGVVATMWSIKDQYAPDVATEFYTELIKPNSSSSEGAIDGTRTAEALHGAVKRSIEEVDVALVPIIPGKVPLLYVLEYND</sequence>
<dbReference type="OrthoDB" id="9991317at2759"/>
<comment type="caution">
    <text evidence="3">The sequence shown here is derived from an EMBL/GenBank/DDBJ whole genome shotgun (WGS) entry which is preliminary data.</text>
</comment>
<organism evidence="3 4">
    <name type="scientific">Coprinellus micaceus</name>
    <name type="common">Glistening ink-cap mushroom</name>
    <name type="synonym">Coprinus micaceus</name>
    <dbReference type="NCBI Taxonomy" id="71717"/>
    <lineage>
        <taxon>Eukaryota</taxon>
        <taxon>Fungi</taxon>
        <taxon>Dikarya</taxon>
        <taxon>Basidiomycota</taxon>
        <taxon>Agaricomycotina</taxon>
        <taxon>Agaricomycetes</taxon>
        <taxon>Agaricomycetidae</taxon>
        <taxon>Agaricales</taxon>
        <taxon>Agaricineae</taxon>
        <taxon>Psathyrellaceae</taxon>
        <taxon>Coprinellus</taxon>
    </lineage>
</organism>
<dbReference type="Gene3D" id="1.25.40.10">
    <property type="entry name" value="Tetratricopeptide repeat domain"/>
    <property type="match status" value="4"/>
</dbReference>
<accession>A0A4Y7T403</accession>
<dbReference type="Proteomes" id="UP000298030">
    <property type="component" value="Unassembled WGS sequence"/>
</dbReference>
<keyword evidence="4" id="KW-1185">Reference proteome</keyword>
<name>A0A4Y7T403_COPMI</name>